<comment type="caution">
    <text evidence="1">The sequence shown here is derived from an EMBL/GenBank/DDBJ whole genome shotgun (WGS) entry which is preliminary data.</text>
</comment>
<dbReference type="Proteomes" id="UP000187455">
    <property type="component" value="Unassembled WGS sequence"/>
</dbReference>
<protein>
    <submittedName>
        <fullName evidence="1">Uncharacterized protein</fullName>
    </submittedName>
</protein>
<name>A0A1R0GQE9_9FUNG</name>
<sequence length="173" mass="19975">MQLYAPIDICRVIKDNGISYEWVVNPSKPIIEVGSSNIITYDIKIGKVIRDVTIKFDSEPDQFTEQKLPPSYEETPYFEFSRNSESNSVQENIILNLRTNEQIEAENFYDSLNYSEENRFDYEIGLNGGNDYEIISNDSVEHENENIINNDCIDENIPIISSIYNSIVNDNLK</sequence>
<proteinExistence type="predicted"/>
<evidence type="ECO:0000313" key="2">
    <source>
        <dbReference type="Proteomes" id="UP000187455"/>
    </source>
</evidence>
<reference evidence="1 2" key="1">
    <citation type="journal article" date="2016" name="Mol. Biol. Evol.">
        <title>Genome-Wide Survey of Gut Fungi (Harpellales) Reveals the First Horizontally Transferred Ubiquitin Gene from a Mosquito Host.</title>
        <authorList>
            <person name="Wang Y."/>
            <person name="White M.M."/>
            <person name="Kvist S."/>
            <person name="Moncalvo J.M."/>
        </authorList>
    </citation>
    <scope>NUCLEOTIDE SEQUENCE [LARGE SCALE GENOMIC DNA]</scope>
    <source>
        <strain evidence="1 2">ALG-7-W6</strain>
    </source>
</reference>
<dbReference type="AlphaFoldDB" id="A0A1R0GQE9"/>
<keyword evidence="2" id="KW-1185">Reference proteome</keyword>
<dbReference type="EMBL" id="LSSL01004987">
    <property type="protein sequence ID" value="OLY79096.1"/>
    <property type="molecule type" value="Genomic_DNA"/>
</dbReference>
<evidence type="ECO:0000313" key="1">
    <source>
        <dbReference type="EMBL" id="OLY79096.1"/>
    </source>
</evidence>
<gene>
    <name evidence="1" type="ORF">AYI68_g6848</name>
</gene>
<accession>A0A1R0GQE9</accession>
<organism evidence="1 2">
    <name type="scientific">Smittium mucronatum</name>
    <dbReference type="NCBI Taxonomy" id="133383"/>
    <lineage>
        <taxon>Eukaryota</taxon>
        <taxon>Fungi</taxon>
        <taxon>Fungi incertae sedis</taxon>
        <taxon>Zoopagomycota</taxon>
        <taxon>Kickxellomycotina</taxon>
        <taxon>Harpellomycetes</taxon>
        <taxon>Harpellales</taxon>
        <taxon>Legeriomycetaceae</taxon>
        <taxon>Smittium</taxon>
    </lineage>
</organism>